<evidence type="ECO:0000256" key="5">
    <source>
        <dbReference type="ARBA" id="ARBA00022840"/>
    </source>
</evidence>
<dbReference type="NCBIfam" id="TIGR01536">
    <property type="entry name" value="asn_synth_AEB"/>
    <property type="match status" value="1"/>
</dbReference>
<dbReference type="EC" id="6.3.5.4" evidence="3"/>
<keyword evidence="11" id="KW-1185">Reference proteome</keyword>
<sequence length="422" mass="46754">MCGITGWVSFDRDLRAEKTALDAMTETMACRGPDDRGVWAEGPAALGHRRLAIIDLPGGRQPMTAGTPHGTVALVYSGETYNFTELRRELTGRGHRFTTDSDTEVVLRGYLEWGEALPERLNGMYAFAVWDGRADKLLMVRDRMGIKPFYFHPTADGVLFGSEPKAILANPLARRRVKLDGLRELFTMIKTPGHAVWDGMREVEPGTVVTVDRDGVRTRRYWELETRPHTDDRDTTVARVRTLLDDIVRRQLVADVPRCTLLSGGLDSSALTALGARQLAGDGEKIRSFAVDFAGQTENFVADELRGTPDTPFVHDVARTSGTDHQDIVLDAQALADPAIREKVVRARDLPAGFGDMDASLHLLFRAIREHSTVALSGESADEVFGGYLQFFDERARTADAFPWLVTMGRHFGEDADVLRPS</sequence>
<comment type="similarity">
    <text evidence="2">Belongs to the asparagine synthetase family.</text>
</comment>
<evidence type="ECO:0000256" key="8">
    <source>
        <dbReference type="ARBA" id="ARBA00048741"/>
    </source>
</evidence>
<comment type="pathway">
    <text evidence="1">Amino-acid biosynthesis; L-asparagine biosynthesis; L-asparagine from L-aspartate (L-Gln route): step 1/1.</text>
</comment>
<dbReference type="InterPro" id="IPR006426">
    <property type="entry name" value="Asn_synth_AEB"/>
</dbReference>
<dbReference type="SUPFAM" id="SSF56235">
    <property type="entry name" value="N-terminal nucleophile aminohydrolases (Ntn hydrolases)"/>
    <property type="match status" value="1"/>
</dbReference>
<evidence type="ECO:0000313" key="11">
    <source>
        <dbReference type="Proteomes" id="UP001052655"/>
    </source>
</evidence>
<dbReference type="CDD" id="cd01991">
    <property type="entry name" value="Asn_synthase_B_C"/>
    <property type="match status" value="1"/>
</dbReference>
<dbReference type="InterPro" id="IPR017932">
    <property type="entry name" value="GATase_2_dom"/>
</dbReference>
<evidence type="ECO:0000256" key="4">
    <source>
        <dbReference type="ARBA" id="ARBA00022741"/>
    </source>
</evidence>
<dbReference type="InterPro" id="IPR051786">
    <property type="entry name" value="ASN_synthetase/amidase"/>
</dbReference>
<reference evidence="10" key="1">
    <citation type="submission" date="2024-05" db="EMBL/GenBank/DDBJ databases">
        <title>Whole genome shotgun sequence of Streptomyces daghestanicus NBRC 12762.</title>
        <authorList>
            <person name="Komaki H."/>
            <person name="Tamura T."/>
        </authorList>
    </citation>
    <scope>NUCLEOTIDE SEQUENCE</scope>
    <source>
        <strain evidence="10">NBRC 12762</strain>
    </source>
</reference>
<dbReference type="EMBL" id="BNDX01000012">
    <property type="protein sequence ID" value="GHI33152.1"/>
    <property type="molecule type" value="Genomic_DNA"/>
</dbReference>
<dbReference type="Proteomes" id="UP001052655">
    <property type="component" value="Unassembled WGS sequence"/>
</dbReference>
<evidence type="ECO:0000259" key="9">
    <source>
        <dbReference type="PROSITE" id="PS51278"/>
    </source>
</evidence>
<evidence type="ECO:0000256" key="7">
    <source>
        <dbReference type="ARBA" id="ARBA00022962"/>
    </source>
</evidence>
<dbReference type="SUPFAM" id="SSF52402">
    <property type="entry name" value="Adenine nucleotide alpha hydrolases-like"/>
    <property type="match status" value="1"/>
</dbReference>
<protein>
    <recommendedName>
        <fullName evidence="3">asparagine synthase (glutamine-hydrolyzing)</fullName>
        <ecNumber evidence="3">6.3.5.4</ecNumber>
    </recommendedName>
</protein>
<evidence type="ECO:0000313" key="10">
    <source>
        <dbReference type="EMBL" id="GHI33152.1"/>
    </source>
</evidence>
<dbReference type="CDD" id="cd00712">
    <property type="entry name" value="AsnB"/>
    <property type="match status" value="1"/>
</dbReference>
<comment type="caution">
    <text evidence="10">The sequence shown here is derived from an EMBL/GenBank/DDBJ whole genome shotgun (WGS) entry which is preliminary data.</text>
</comment>
<dbReference type="InterPro" id="IPR014729">
    <property type="entry name" value="Rossmann-like_a/b/a_fold"/>
</dbReference>
<organism evidence="10 11">
    <name type="scientific">Streptomyces daghestanicus</name>
    <dbReference type="NCBI Taxonomy" id="66885"/>
    <lineage>
        <taxon>Bacteria</taxon>
        <taxon>Bacillati</taxon>
        <taxon>Actinomycetota</taxon>
        <taxon>Actinomycetes</taxon>
        <taxon>Kitasatosporales</taxon>
        <taxon>Streptomycetaceae</taxon>
        <taxon>Streptomyces</taxon>
    </lineage>
</organism>
<dbReference type="Gene3D" id="3.60.20.10">
    <property type="entry name" value="Glutamine Phosphoribosylpyrophosphate, subunit 1, domain 1"/>
    <property type="match status" value="1"/>
</dbReference>
<gene>
    <name evidence="10" type="ORF">Sdagh_48820</name>
</gene>
<keyword evidence="4" id="KW-0547">Nucleotide-binding</keyword>
<accession>A0ABQ3Q7C5</accession>
<dbReference type="Pfam" id="PF00733">
    <property type="entry name" value="Asn_synthase"/>
    <property type="match status" value="1"/>
</dbReference>
<evidence type="ECO:0000256" key="3">
    <source>
        <dbReference type="ARBA" id="ARBA00012737"/>
    </source>
</evidence>
<feature type="domain" description="Glutamine amidotransferase type-2" evidence="9">
    <location>
        <begin position="2"/>
        <end position="214"/>
    </location>
</feature>
<keyword evidence="7" id="KW-0315">Glutamine amidotransferase</keyword>
<keyword evidence="5" id="KW-0067">ATP-binding</keyword>
<proteinExistence type="inferred from homology"/>
<dbReference type="InterPro" id="IPR029055">
    <property type="entry name" value="Ntn_hydrolases_N"/>
</dbReference>
<dbReference type="InterPro" id="IPR001962">
    <property type="entry name" value="Asn_synthase"/>
</dbReference>
<keyword evidence="6" id="KW-0061">Asparagine biosynthesis</keyword>
<dbReference type="PANTHER" id="PTHR43284:SF1">
    <property type="entry name" value="ASPARAGINE SYNTHETASE"/>
    <property type="match status" value="1"/>
</dbReference>
<comment type="catalytic activity">
    <reaction evidence="8">
        <text>L-aspartate + L-glutamine + ATP + H2O = L-asparagine + L-glutamate + AMP + diphosphate + H(+)</text>
        <dbReference type="Rhea" id="RHEA:12228"/>
        <dbReference type="ChEBI" id="CHEBI:15377"/>
        <dbReference type="ChEBI" id="CHEBI:15378"/>
        <dbReference type="ChEBI" id="CHEBI:29985"/>
        <dbReference type="ChEBI" id="CHEBI:29991"/>
        <dbReference type="ChEBI" id="CHEBI:30616"/>
        <dbReference type="ChEBI" id="CHEBI:33019"/>
        <dbReference type="ChEBI" id="CHEBI:58048"/>
        <dbReference type="ChEBI" id="CHEBI:58359"/>
        <dbReference type="ChEBI" id="CHEBI:456215"/>
        <dbReference type="EC" id="6.3.5.4"/>
    </reaction>
</comment>
<name>A0ABQ3Q7C5_9ACTN</name>
<keyword evidence="6" id="KW-0028">Amino-acid biosynthesis</keyword>
<evidence type="ECO:0000256" key="2">
    <source>
        <dbReference type="ARBA" id="ARBA00005752"/>
    </source>
</evidence>
<dbReference type="Gene3D" id="3.40.50.620">
    <property type="entry name" value="HUPs"/>
    <property type="match status" value="1"/>
</dbReference>
<evidence type="ECO:0000256" key="1">
    <source>
        <dbReference type="ARBA" id="ARBA00005187"/>
    </source>
</evidence>
<dbReference type="InterPro" id="IPR033738">
    <property type="entry name" value="AsnB_N"/>
</dbReference>
<dbReference type="PANTHER" id="PTHR43284">
    <property type="entry name" value="ASPARAGINE SYNTHETASE (GLUTAMINE-HYDROLYZING)"/>
    <property type="match status" value="1"/>
</dbReference>
<dbReference type="Pfam" id="PF13537">
    <property type="entry name" value="GATase_7"/>
    <property type="match status" value="1"/>
</dbReference>
<evidence type="ECO:0000256" key="6">
    <source>
        <dbReference type="ARBA" id="ARBA00022888"/>
    </source>
</evidence>
<dbReference type="PROSITE" id="PS51278">
    <property type="entry name" value="GATASE_TYPE_2"/>
    <property type="match status" value="1"/>
</dbReference>